<dbReference type="PANTHER" id="PTHR28259:SF1">
    <property type="entry name" value="FLUORIDE EXPORT PROTEIN 1-RELATED"/>
    <property type="match status" value="1"/>
</dbReference>
<dbReference type="STRING" id="1184151.AW736_05750"/>
<keyword evidence="14" id="KW-1185">Reference proteome</keyword>
<dbReference type="RefSeq" id="WP_068769256.1">
    <property type="nucleotide sequence ID" value="NZ_CP109796.1"/>
</dbReference>
<feature type="binding site" evidence="11">
    <location>
        <position position="80"/>
    </location>
    <ligand>
        <name>Na(+)</name>
        <dbReference type="ChEBI" id="CHEBI:29101"/>
        <note>structural</note>
    </ligand>
</feature>
<accession>A0A178IK11</accession>
<evidence type="ECO:0000313" key="14">
    <source>
        <dbReference type="Proteomes" id="UP000078486"/>
    </source>
</evidence>
<feature type="binding site" evidence="11">
    <location>
        <position position="77"/>
    </location>
    <ligand>
        <name>Na(+)</name>
        <dbReference type="ChEBI" id="CHEBI:29101"/>
        <note>structural</note>
    </ligand>
</feature>
<dbReference type="OrthoDB" id="9815830at2"/>
<reference evidence="12 14" key="1">
    <citation type="submission" date="2016-01" db="EMBL/GenBank/DDBJ databases">
        <title>High potential of lignocellulose degradation of a new Verrucomicrobia species.</title>
        <authorList>
            <person name="Wang Y."/>
            <person name="Shi Y."/>
            <person name="Qiu Z."/>
            <person name="Liu S."/>
            <person name="Yang H."/>
        </authorList>
    </citation>
    <scope>NUCLEOTIDE SEQUENCE [LARGE SCALE GENOMIC DNA]</scope>
    <source>
        <strain evidence="12 14">TSB47</strain>
    </source>
</reference>
<dbReference type="NCBIfam" id="TIGR00494">
    <property type="entry name" value="crcB"/>
    <property type="match status" value="1"/>
</dbReference>
<keyword evidence="8 11" id="KW-0407">Ion channel</keyword>
<evidence type="ECO:0000256" key="9">
    <source>
        <dbReference type="ARBA" id="ARBA00035120"/>
    </source>
</evidence>
<evidence type="ECO:0000313" key="13">
    <source>
        <dbReference type="EMBL" id="OAM90872.1"/>
    </source>
</evidence>
<gene>
    <name evidence="11" type="primary">fluC</name>
    <name evidence="11" type="synonym">crcB</name>
    <name evidence="13" type="ORF">AW736_05750</name>
    <name evidence="12" type="ORF">AW736_09570</name>
</gene>
<evidence type="ECO:0000256" key="8">
    <source>
        <dbReference type="ARBA" id="ARBA00023303"/>
    </source>
</evidence>
<keyword evidence="7 11" id="KW-0472">Membrane</keyword>
<dbReference type="HAMAP" id="MF_00454">
    <property type="entry name" value="FluC"/>
    <property type="match status" value="1"/>
</dbReference>
<dbReference type="InterPro" id="IPR003691">
    <property type="entry name" value="FluC"/>
</dbReference>
<evidence type="ECO:0000256" key="5">
    <source>
        <dbReference type="ARBA" id="ARBA00022989"/>
    </source>
</evidence>
<keyword evidence="5 11" id="KW-1133">Transmembrane helix</keyword>
<evidence type="ECO:0000313" key="12">
    <source>
        <dbReference type="EMBL" id="OAM90031.1"/>
    </source>
</evidence>
<keyword evidence="11" id="KW-0813">Transport</keyword>
<name>A0A178IK11_9BACT</name>
<keyword evidence="2 11" id="KW-1003">Cell membrane</keyword>
<dbReference type="GO" id="GO:0005886">
    <property type="term" value="C:plasma membrane"/>
    <property type="evidence" value="ECO:0007669"/>
    <property type="project" value="UniProtKB-SubCell"/>
</dbReference>
<evidence type="ECO:0000256" key="2">
    <source>
        <dbReference type="ARBA" id="ARBA00022475"/>
    </source>
</evidence>
<comment type="similarity">
    <text evidence="9 11">Belongs to the fluoride channel Fluc/FEX (TC 1.A.43) family.</text>
</comment>
<dbReference type="PANTHER" id="PTHR28259">
    <property type="entry name" value="FLUORIDE EXPORT PROTEIN 1-RELATED"/>
    <property type="match status" value="1"/>
</dbReference>
<dbReference type="EMBL" id="LRRQ01000075">
    <property type="protein sequence ID" value="OAM90031.1"/>
    <property type="molecule type" value="Genomic_DNA"/>
</dbReference>
<evidence type="ECO:0000256" key="3">
    <source>
        <dbReference type="ARBA" id="ARBA00022519"/>
    </source>
</evidence>
<comment type="function">
    <text evidence="11">Fluoride-specific ion channel. Important for reducing fluoride concentration in the cell, thus reducing its toxicity.</text>
</comment>
<feature type="transmembrane region" description="Helical" evidence="11">
    <location>
        <begin position="38"/>
        <end position="57"/>
    </location>
</feature>
<feature type="transmembrane region" description="Helical" evidence="11">
    <location>
        <begin position="69"/>
        <end position="93"/>
    </location>
</feature>
<keyword evidence="4 11" id="KW-0812">Transmembrane</keyword>
<comment type="subcellular location">
    <subcellularLocation>
        <location evidence="1 11">Cell membrane</location>
        <topology evidence="1 11">Multi-pass membrane protein</topology>
    </subcellularLocation>
</comment>
<comment type="caution">
    <text evidence="12">The sequence shown here is derived from an EMBL/GenBank/DDBJ whole genome shotgun (WGS) entry which is preliminary data.</text>
</comment>
<comment type="activity regulation">
    <text evidence="11">Na(+) is not transported, but it plays an essential structural role and its presence is essential for fluoride channel function.</text>
</comment>
<dbReference type="NCBIfam" id="NF010802">
    <property type="entry name" value="PRK14206.1"/>
    <property type="match status" value="1"/>
</dbReference>
<organism evidence="12 14">
    <name type="scientific">Termitidicoccus mucosus</name>
    <dbReference type="NCBI Taxonomy" id="1184151"/>
    <lineage>
        <taxon>Bacteria</taxon>
        <taxon>Pseudomonadati</taxon>
        <taxon>Verrucomicrobiota</taxon>
        <taxon>Opitutia</taxon>
        <taxon>Opitutales</taxon>
        <taxon>Opitutaceae</taxon>
        <taxon>Termitidicoccus</taxon>
    </lineage>
</organism>
<evidence type="ECO:0000256" key="1">
    <source>
        <dbReference type="ARBA" id="ARBA00004651"/>
    </source>
</evidence>
<comment type="catalytic activity">
    <reaction evidence="10">
        <text>fluoride(in) = fluoride(out)</text>
        <dbReference type="Rhea" id="RHEA:76159"/>
        <dbReference type="ChEBI" id="CHEBI:17051"/>
    </reaction>
    <physiologicalReaction direction="left-to-right" evidence="10">
        <dbReference type="Rhea" id="RHEA:76160"/>
    </physiologicalReaction>
</comment>
<dbReference type="EMBL" id="LRRQ01000045">
    <property type="protein sequence ID" value="OAM90872.1"/>
    <property type="molecule type" value="Genomic_DNA"/>
</dbReference>
<dbReference type="Proteomes" id="UP000078486">
    <property type="component" value="Unassembled WGS sequence"/>
</dbReference>
<dbReference type="Pfam" id="PF02537">
    <property type="entry name" value="CRCB"/>
    <property type="match status" value="1"/>
</dbReference>
<dbReference type="AlphaFoldDB" id="A0A178IK11"/>
<evidence type="ECO:0000256" key="10">
    <source>
        <dbReference type="ARBA" id="ARBA00035585"/>
    </source>
</evidence>
<feature type="transmembrane region" description="Helical" evidence="11">
    <location>
        <begin position="6"/>
        <end position="26"/>
    </location>
</feature>
<keyword evidence="11" id="KW-0479">Metal-binding</keyword>
<evidence type="ECO:0000256" key="7">
    <source>
        <dbReference type="ARBA" id="ARBA00023136"/>
    </source>
</evidence>
<keyword evidence="11" id="KW-0915">Sodium</keyword>
<evidence type="ECO:0000256" key="6">
    <source>
        <dbReference type="ARBA" id="ARBA00023065"/>
    </source>
</evidence>
<evidence type="ECO:0000256" key="11">
    <source>
        <dbReference type="HAMAP-Rule" id="MF_00454"/>
    </source>
</evidence>
<feature type="transmembrane region" description="Helical" evidence="11">
    <location>
        <begin position="105"/>
        <end position="126"/>
    </location>
</feature>
<keyword evidence="6 11" id="KW-0406">Ion transport</keyword>
<proteinExistence type="inferred from homology"/>
<dbReference type="GO" id="GO:0140114">
    <property type="term" value="P:cellular detoxification of fluoride"/>
    <property type="evidence" value="ECO:0007669"/>
    <property type="project" value="UniProtKB-UniRule"/>
</dbReference>
<dbReference type="GO" id="GO:0046872">
    <property type="term" value="F:metal ion binding"/>
    <property type="evidence" value="ECO:0007669"/>
    <property type="project" value="UniProtKB-KW"/>
</dbReference>
<dbReference type="GO" id="GO:0062054">
    <property type="term" value="F:fluoride channel activity"/>
    <property type="evidence" value="ECO:0007669"/>
    <property type="project" value="UniProtKB-UniRule"/>
</dbReference>
<sequence>MSLYFWIFFGSGLGGVARFALSGLIAHRFGETFPWGTFVINISGSFLIGFIAQFTAPEGRLLVSGTVRQFLMTGIIGGYTTYSSFSLQTLALARDGEWFRTGANALGTFTLCFLAVWLGHLCAAWLDTMKGS</sequence>
<keyword evidence="3" id="KW-0997">Cell inner membrane</keyword>
<evidence type="ECO:0000256" key="4">
    <source>
        <dbReference type="ARBA" id="ARBA00022692"/>
    </source>
</evidence>
<protein>
    <recommendedName>
        <fullName evidence="11">Fluoride-specific ion channel FluC</fullName>
    </recommendedName>
</protein>